<dbReference type="Pfam" id="PF00071">
    <property type="entry name" value="Ras"/>
    <property type="match status" value="1"/>
</dbReference>
<name>A0A078A2X7_STYLE</name>
<dbReference type="PROSITE" id="PS51421">
    <property type="entry name" value="RAS"/>
    <property type="match status" value="1"/>
</dbReference>
<protein>
    <submittedName>
        <fullName evidence="4">Uncharacterized protein</fullName>
    </submittedName>
</protein>
<dbReference type="InParanoid" id="A0A078A2X7"/>
<dbReference type="PROSITE" id="PS51420">
    <property type="entry name" value="RHO"/>
    <property type="match status" value="1"/>
</dbReference>
<evidence type="ECO:0000256" key="3">
    <source>
        <dbReference type="SAM" id="MobiDB-lite"/>
    </source>
</evidence>
<dbReference type="PANTHER" id="PTHR24072">
    <property type="entry name" value="RHO FAMILY GTPASE"/>
    <property type="match status" value="1"/>
</dbReference>
<dbReference type="GO" id="GO:0005525">
    <property type="term" value="F:GTP binding"/>
    <property type="evidence" value="ECO:0007669"/>
    <property type="project" value="UniProtKB-KW"/>
</dbReference>
<dbReference type="PROSITE" id="PS51419">
    <property type="entry name" value="RAB"/>
    <property type="match status" value="1"/>
</dbReference>
<dbReference type="NCBIfam" id="TIGR00231">
    <property type="entry name" value="small_GTP"/>
    <property type="match status" value="1"/>
</dbReference>
<dbReference type="CDD" id="cd00157">
    <property type="entry name" value="Rho"/>
    <property type="match status" value="1"/>
</dbReference>
<dbReference type="SMART" id="SM00174">
    <property type="entry name" value="RHO"/>
    <property type="match status" value="1"/>
</dbReference>
<dbReference type="InterPro" id="IPR027417">
    <property type="entry name" value="P-loop_NTPase"/>
</dbReference>
<dbReference type="InterPro" id="IPR001806">
    <property type="entry name" value="Small_GTPase"/>
</dbReference>
<sequence length="218" mass="24839">MLGNNDENNSEVVNLVIVGDPGIGKTNLILSYAQDQFMAEYMPTVFDHYFSEIEYNGHPTNLEIWDLSGKDEHQSLRKFAYSKAQVIVVCFSMMDNKTFKSVQQKWLREIRADDKLKSIPLVLVATKCDMLEDLDTLESFHTNNKVDLQQAKNLADFEGFVKLIETSSLFGDCVKNVFDEAIYAVLKNNQKFGGSQSGNRNKKNKVDGNEKEKKCEIF</sequence>
<dbReference type="InterPro" id="IPR003578">
    <property type="entry name" value="Small_GTPase_Rho"/>
</dbReference>
<dbReference type="PRINTS" id="PR00449">
    <property type="entry name" value="RASTRNSFRMNG"/>
</dbReference>
<dbReference type="GO" id="GO:0003924">
    <property type="term" value="F:GTPase activity"/>
    <property type="evidence" value="ECO:0007669"/>
    <property type="project" value="InterPro"/>
</dbReference>
<dbReference type="AlphaFoldDB" id="A0A078A2X7"/>
<feature type="region of interest" description="Disordered" evidence="3">
    <location>
        <begin position="194"/>
        <end position="214"/>
    </location>
</feature>
<keyword evidence="5" id="KW-1185">Reference proteome</keyword>
<dbReference type="InterPro" id="IPR005225">
    <property type="entry name" value="Small_GTP-bd"/>
</dbReference>
<dbReference type="Proteomes" id="UP000039865">
    <property type="component" value="Unassembled WGS sequence"/>
</dbReference>
<dbReference type="EMBL" id="CCKQ01004683">
    <property type="protein sequence ID" value="CDW75838.1"/>
    <property type="molecule type" value="Genomic_DNA"/>
</dbReference>
<dbReference type="GO" id="GO:0007264">
    <property type="term" value="P:small GTPase-mediated signal transduction"/>
    <property type="evidence" value="ECO:0007669"/>
    <property type="project" value="InterPro"/>
</dbReference>
<keyword evidence="2" id="KW-0342">GTP-binding</keyword>
<feature type="compositionally biased region" description="Basic and acidic residues" evidence="3">
    <location>
        <begin position="204"/>
        <end position="214"/>
    </location>
</feature>
<keyword evidence="1" id="KW-0547">Nucleotide-binding</keyword>
<dbReference type="OrthoDB" id="8830751at2759"/>
<dbReference type="Gene3D" id="3.40.50.300">
    <property type="entry name" value="P-loop containing nucleotide triphosphate hydrolases"/>
    <property type="match status" value="1"/>
</dbReference>
<proteinExistence type="predicted"/>
<dbReference type="SUPFAM" id="SSF52540">
    <property type="entry name" value="P-loop containing nucleoside triphosphate hydrolases"/>
    <property type="match status" value="1"/>
</dbReference>
<organism evidence="4 5">
    <name type="scientific">Stylonychia lemnae</name>
    <name type="common">Ciliate</name>
    <dbReference type="NCBI Taxonomy" id="5949"/>
    <lineage>
        <taxon>Eukaryota</taxon>
        <taxon>Sar</taxon>
        <taxon>Alveolata</taxon>
        <taxon>Ciliophora</taxon>
        <taxon>Intramacronucleata</taxon>
        <taxon>Spirotrichea</taxon>
        <taxon>Stichotrichia</taxon>
        <taxon>Sporadotrichida</taxon>
        <taxon>Oxytrichidae</taxon>
        <taxon>Stylonychinae</taxon>
        <taxon>Stylonychia</taxon>
    </lineage>
</organism>
<dbReference type="SMART" id="SM00173">
    <property type="entry name" value="RAS"/>
    <property type="match status" value="1"/>
</dbReference>
<gene>
    <name evidence="4" type="primary">Contig10950.g554</name>
    <name evidence="4" type="ORF">STYLEM_4833</name>
</gene>
<evidence type="ECO:0000313" key="5">
    <source>
        <dbReference type="Proteomes" id="UP000039865"/>
    </source>
</evidence>
<evidence type="ECO:0000313" key="4">
    <source>
        <dbReference type="EMBL" id="CDW75838.1"/>
    </source>
</evidence>
<evidence type="ECO:0000256" key="1">
    <source>
        <dbReference type="ARBA" id="ARBA00022741"/>
    </source>
</evidence>
<accession>A0A078A2X7</accession>
<dbReference type="OMA" id="FSEIEYN"/>
<evidence type="ECO:0000256" key="2">
    <source>
        <dbReference type="ARBA" id="ARBA00023134"/>
    </source>
</evidence>
<dbReference type="SMART" id="SM00175">
    <property type="entry name" value="RAB"/>
    <property type="match status" value="1"/>
</dbReference>
<reference evidence="4 5" key="1">
    <citation type="submission" date="2014-06" db="EMBL/GenBank/DDBJ databases">
        <authorList>
            <person name="Swart Estienne"/>
        </authorList>
    </citation>
    <scope>NUCLEOTIDE SEQUENCE [LARGE SCALE GENOMIC DNA]</scope>
    <source>
        <strain evidence="4 5">130c</strain>
    </source>
</reference>